<evidence type="ECO:0000313" key="1">
    <source>
        <dbReference type="EMBL" id="KAL1530328.1"/>
    </source>
</evidence>
<comment type="caution">
    <text evidence="1">The sequence shown here is derived from an EMBL/GenBank/DDBJ whole genome shotgun (WGS) entry which is preliminary data.</text>
</comment>
<keyword evidence="2" id="KW-1185">Reference proteome</keyword>
<organism evidence="1 2">
    <name type="scientific">Prymnesium parvum</name>
    <name type="common">Toxic golden alga</name>
    <dbReference type="NCBI Taxonomy" id="97485"/>
    <lineage>
        <taxon>Eukaryota</taxon>
        <taxon>Haptista</taxon>
        <taxon>Haptophyta</taxon>
        <taxon>Prymnesiophyceae</taxon>
        <taxon>Prymnesiales</taxon>
        <taxon>Prymnesiaceae</taxon>
        <taxon>Prymnesium</taxon>
    </lineage>
</organism>
<dbReference type="Proteomes" id="UP001515480">
    <property type="component" value="Unassembled WGS sequence"/>
</dbReference>
<accession>A0AB34K780</accession>
<sequence>MMAFMLTTIEQLDLIGQIQSCNPAKRLLTQYHFKYLLEAGTRCAHTVLDQLRHAPPPPPVHPLGTLRRCLSFVCAGDSFACASSCLCVCQRLLWARARHDRIACVGYVRSCTDLATRKNACRAWSPCVDAARLAA</sequence>
<name>A0AB34K780_PRYPA</name>
<dbReference type="EMBL" id="JBGBPQ010000001">
    <property type="protein sequence ID" value="KAL1530328.1"/>
    <property type="molecule type" value="Genomic_DNA"/>
</dbReference>
<protein>
    <submittedName>
        <fullName evidence="1">Uncharacterized protein</fullName>
    </submittedName>
</protein>
<gene>
    <name evidence="1" type="ORF">AB1Y20_001237</name>
</gene>
<dbReference type="AlphaFoldDB" id="A0AB34K780"/>
<proteinExistence type="predicted"/>
<reference evidence="1 2" key="1">
    <citation type="journal article" date="2024" name="Science">
        <title>Giant polyketide synthase enzymes in the biosynthesis of giant marine polyether toxins.</title>
        <authorList>
            <person name="Fallon T.R."/>
            <person name="Shende V.V."/>
            <person name="Wierzbicki I.H."/>
            <person name="Pendleton A.L."/>
            <person name="Watervoot N.F."/>
            <person name="Auber R.P."/>
            <person name="Gonzalez D.J."/>
            <person name="Wisecaver J.H."/>
            <person name="Moore B.S."/>
        </authorList>
    </citation>
    <scope>NUCLEOTIDE SEQUENCE [LARGE SCALE GENOMIC DNA]</scope>
    <source>
        <strain evidence="1 2">12B1</strain>
    </source>
</reference>
<evidence type="ECO:0000313" key="2">
    <source>
        <dbReference type="Proteomes" id="UP001515480"/>
    </source>
</evidence>